<dbReference type="GO" id="GO:0005524">
    <property type="term" value="F:ATP binding"/>
    <property type="evidence" value="ECO:0007669"/>
    <property type="project" value="UniProtKB-KW"/>
</dbReference>
<keyword evidence="1" id="KW-0813">Transport</keyword>
<evidence type="ECO:0000313" key="5">
    <source>
        <dbReference type="Proteomes" id="UP001341281"/>
    </source>
</evidence>
<dbReference type="InterPro" id="IPR050095">
    <property type="entry name" value="ECF_ABC_transporter_ATP-bd"/>
</dbReference>
<sequence>MIFALRRRPRAARRPSCSRPAVRLALRLRPHRLRRRLALRLRPPTSAAGSPSASARPDLRRRLVLRRLVLHAFPPTSLRGRDALLPAPPCGHGAPAVPSLVVRRLPKISLYPAQNSLGGWPPLLLSQGGASANPKFKSWAAFNAMFATATAVAIPPAVSYCFPEKLARRRRISWCCRMARVQAGYSQLEVRKVTYRPPGTEQNLLNEINLSLREKRQEYLSWNTCISCSFFIFKTVCVQFWFDIWTEREWKDHPFTGLLAGLSEPTSGSICIQKYDDTGNPIGLSELLTSQRVGIVFQFPERYFLADTVLEEVTFGWPRQKADLLFKEQLALNLQNAFKSVGLTTISLDEDPQSLSGGFKRRLACFGNSIGIVILFGGGGGCGGGGGGGIVQTPDLLLLDEPLAGLDWKARADVVNLLKDLKKHHTILVVSHDLRELYPLVDHSWRMEMGGSLKEEALPV</sequence>
<evidence type="ECO:0000256" key="1">
    <source>
        <dbReference type="ARBA" id="ARBA00022448"/>
    </source>
</evidence>
<keyword evidence="2" id="KW-0547">Nucleotide-binding</keyword>
<keyword evidence="3" id="KW-0067">ATP-binding</keyword>
<reference evidence="4 5" key="1">
    <citation type="submission" date="2024-02" db="EMBL/GenBank/DDBJ databases">
        <title>High-quality chromosome-scale genome assembly of Pensacola bahiagrass (Paspalum notatum Flugge var. saurae).</title>
        <authorList>
            <person name="Vega J.M."/>
            <person name="Podio M."/>
            <person name="Orjuela J."/>
            <person name="Siena L.A."/>
            <person name="Pessino S.C."/>
            <person name="Combes M.C."/>
            <person name="Mariac C."/>
            <person name="Albertini E."/>
            <person name="Pupilli F."/>
            <person name="Ortiz J.P.A."/>
            <person name="Leblanc O."/>
        </authorList>
    </citation>
    <scope>NUCLEOTIDE SEQUENCE [LARGE SCALE GENOMIC DNA]</scope>
    <source>
        <strain evidence="4">R1</strain>
        <tissue evidence="4">Leaf</tissue>
    </source>
</reference>
<dbReference type="GO" id="GO:0009941">
    <property type="term" value="C:chloroplast envelope"/>
    <property type="evidence" value="ECO:0007669"/>
    <property type="project" value="TreeGrafter"/>
</dbReference>
<evidence type="ECO:0008006" key="6">
    <source>
        <dbReference type="Google" id="ProtNLM"/>
    </source>
</evidence>
<name>A0AAQ3T9F7_PASNO</name>
<gene>
    <name evidence="4" type="ORF">U9M48_018449</name>
</gene>
<dbReference type="Proteomes" id="UP001341281">
    <property type="component" value="Chromosome 04"/>
</dbReference>
<keyword evidence="5" id="KW-1185">Reference proteome</keyword>
<dbReference type="SUPFAM" id="SSF52540">
    <property type="entry name" value="P-loop containing nucleoside triphosphate hydrolases"/>
    <property type="match status" value="1"/>
</dbReference>
<evidence type="ECO:0000313" key="4">
    <source>
        <dbReference type="EMBL" id="WVZ69704.1"/>
    </source>
</evidence>
<dbReference type="Gene3D" id="3.40.50.300">
    <property type="entry name" value="P-loop containing nucleotide triphosphate hydrolases"/>
    <property type="match status" value="1"/>
</dbReference>
<protein>
    <recommendedName>
        <fullName evidence="6">ABC transporter domain-containing protein</fullName>
    </recommendedName>
</protein>
<organism evidence="4 5">
    <name type="scientific">Paspalum notatum var. saurae</name>
    <dbReference type="NCBI Taxonomy" id="547442"/>
    <lineage>
        <taxon>Eukaryota</taxon>
        <taxon>Viridiplantae</taxon>
        <taxon>Streptophyta</taxon>
        <taxon>Embryophyta</taxon>
        <taxon>Tracheophyta</taxon>
        <taxon>Spermatophyta</taxon>
        <taxon>Magnoliopsida</taxon>
        <taxon>Liliopsida</taxon>
        <taxon>Poales</taxon>
        <taxon>Poaceae</taxon>
        <taxon>PACMAD clade</taxon>
        <taxon>Panicoideae</taxon>
        <taxon>Andropogonodae</taxon>
        <taxon>Paspaleae</taxon>
        <taxon>Paspalinae</taxon>
        <taxon>Paspalum</taxon>
    </lineage>
</organism>
<evidence type="ECO:0000256" key="2">
    <source>
        <dbReference type="ARBA" id="ARBA00022741"/>
    </source>
</evidence>
<dbReference type="InterPro" id="IPR027417">
    <property type="entry name" value="P-loop_NTPase"/>
</dbReference>
<dbReference type="PANTHER" id="PTHR43553:SF1">
    <property type="entry name" value="ABC TRANSPORTER I FAMILY MEMBER 11, CHLOROPLASTIC"/>
    <property type="match status" value="1"/>
</dbReference>
<dbReference type="EMBL" id="CP144748">
    <property type="protein sequence ID" value="WVZ69704.1"/>
    <property type="molecule type" value="Genomic_DNA"/>
</dbReference>
<evidence type="ECO:0000256" key="3">
    <source>
        <dbReference type="ARBA" id="ARBA00022840"/>
    </source>
</evidence>
<dbReference type="AlphaFoldDB" id="A0AAQ3T9F7"/>
<dbReference type="GO" id="GO:0042626">
    <property type="term" value="F:ATPase-coupled transmembrane transporter activity"/>
    <property type="evidence" value="ECO:0007669"/>
    <property type="project" value="TreeGrafter"/>
</dbReference>
<accession>A0AAQ3T9F7</accession>
<proteinExistence type="predicted"/>
<dbReference type="PANTHER" id="PTHR43553">
    <property type="entry name" value="HEAVY METAL TRANSPORTER"/>
    <property type="match status" value="1"/>
</dbReference>